<proteinExistence type="predicted"/>
<evidence type="ECO:0000313" key="2">
    <source>
        <dbReference type="EMBL" id="OGY19056.1"/>
    </source>
</evidence>
<reference evidence="2 3" key="1">
    <citation type="journal article" date="2016" name="Nat. Commun.">
        <title>Thousands of microbial genomes shed light on interconnected biogeochemical processes in an aquifer system.</title>
        <authorList>
            <person name="Anantharaman K."/>
            <person name="Brown C.T."/>
            <person name="Hug L.A."/>
            <person name="Sharon I."/>
            <person name="Castelle C.J."/>
            <person name="Probst A.J."/>
            <person name="Thomas B.C."/>
            <person name="Singh A."/>
            <person name="Wilkins M.J."/>
            <person name="Karaoz U."/>
            <person name="Brodie E.L."/>
            <person name="Williams K.H."/>
            <person name="Hubbard S.S."/>
            <person name="Banfield J.F."/>
        </authorList>
    </citation>
    <scope>NUCLEOTIDE SEQUENCE [LARGE SCALE GENOMIC DNA]</scope>
</reference>
<comment type="caution">
    <text evidence="2">The sequence shown here is derived from an EMBL/GenBank/DDBJ whole genome shotgun (WGS) entry which is preliminary data.</text>
</comment>
<evidence type="ECO:0000256" key="1">
    <source>
        <dbReference type="SAM" id="Phobius"/>
    </source>
</evidence>
<dbReference type="AlphaFoldDB" id="A0A1G1VUH6"/>
<gene>
    <name evidence="2" type="ORF">A2786_05980</name>
</gene>
<feature type="transmembrane region" description="Helical" evidence="1">
    <location>
        <begin position="333"/>
        <end position="354"/>
    </location>
</feature>
<evidence type="ECO:0000313" key="3">
    <source>
        <dbReference type="Proteomes" id="UP000179233"/>
    </source>
</evidence>
<dbReference type="EMBL" id="MHCJ01000001">
    <property type="protein sequence ID" value="OGY19056.1"/>
    <property type="molecule type" value="Genomic_DNA"/>
</dbReference>
<keyword evidence="1" id="KW-0812">Transmembrane</keyword>
<feature type="transmembrane region" description="Helical" evidence="1">
    <location>
        <begin position="387"/>
        <end position="410"/>
    </location>
</feature>
<organism evidence="2 3">
    <name type="scientific">Candidatus Chisholmbacteria bacterium RIFCSPHIGHO2_01_FULL_52_32</name>
    <dbReference type="NCBI Taxonomy" id="1797591"/>
    <lineage>
        <taxon>Bacteria</taxon>
        <taxon>Candidatus Chisholmiibacteriota</taxon>
    </lineage>
</organism>
<evidence type="ECO:0008006" key="4">
    <source>
        <dbReference type="Google" id="ProtNLM"/>
    </source>
</evidence>
<feature type="transmembrane region" description="Helical" evidence="1">
    <location>
        <begin position="177"/>
        <end position="194"/>
    </location>
</feature>
<keyword evidence="1" id="KW-1133">Transmembrane helix</keyword>
<feature type="transmembrane region" description="Helical" evidence="1">
    <location>
        <begin position="276"/>
        <end position="295"/>
    </location>
</feature>
<name>A0A1G1VUH6_9BACT</name>
<protein>
    <recommendedName>
        <fullName evidence="4">TrbL/VirB6 plasmid conjugal transfer protein</fullName>
    </recommendedName>
</protein>
<keyword evidence="1" id="KW-0472">Membrane</keyword>
<feature type="transmembrane region" description="Helical" evidence="1">
    <location>
        <begin position="143"/>
        <end position="165"/>
    </location>
</feature>
<sequence length="483" mass="51515">MPKLRLLPKIVSVVLLLLFFSTGLAYAQGIWYDPTPEEHATALQECESGEVGLECTVQAIVSGVGNSLGYGGAGDPTIAQKPGAIGFAAAMIGKLMGNLPISSHDYVQYVASKMNIAQPAYAQGTGYSVLSPLIRVWSAFRNIAYLAYVLIFIFIGFMIMFRAKLDPQTVVNVQNSLPKLVITLLLITFSYAIAGFMVDLIYLGIYILIATFDSAGLLGEPTIALNRLLTQNLFELVFKAGLWRLTANAAQSVQELISSALANWSIGKYLGSISGWLAHAVFVIALLFAMFKLFFQLGIAYIQIILQTIFAPIFILFNALPGSQSFSSWLRNFLSNILIFPAVATLFLIAAVLLGPYQPGPGKPSEDPFDITAPLIPSGTPFWMPPFIGLAGGVDAEAILQLIGFFFILFAPQMVSTLQQALKAKPLPTGGVFAPIAAGAGIVGGALGAPGRAIGGVARGVVGGYVQQKGEALGGELFPPRRR</sequence>
<feature type="transmembrane region" description="Helical" evidence="1">
    <location>
        <begin position="301"/>
        <end position="321"/>
    </location>
</feature>
<dbReference type="Proteomes" id="UP000179233">
    <property type="component" value="Unassembled WGS sequence"/>
</dbReference>
<accession>A0A1G1VUH6</accession>